<dbReference type="Pfam" id="PF00687">
    <property type="entry name" value="Ribosomal_L1"/>
    <property type="match status" value="1"/>
</dbReference>
<reference evidence="3" key="1">
    <citation type="journal article" date="2015" name="Proc. Natl. Acad. Sci. U.S.A.">
        <title>Genome sequence of the Asian Tiger mosquito, Aedes albopictus, reveals insights into its biology, genetics, and evolution.</title>
        <authorList>
            <person name="Chen X.G."/>
            <person name="Jiang X."/>
            <person name="Gu J."/>
            <person name="Xu M."/>
            <person name="Wu Y."/>
            <person name="Deng Y."/>
            <person name="Zhang C."/>
            <person name="Bonizzoni M."/>
            <person name="Dermauw W."/>
            <person name="Vontas J."/>
            <person name="Armbruster P."/>
            <person name="Huang X."/>
            <person name="Yang Y."/>
            <person name="Zhang H."/>
            <person name="He W."/>
            <person name="Peng H."/>
            <person name="Liu Y."/>
            <person name="Wu K."/>
            <person name="Chen J."/>
            <person name="Lirakis M."/>
            <person name="Topalis P."/>
            <person name="Van Leeuwen T."/>
            <person name="Hall A.B."/>
            <person name="Jiang X."/>
            <person name="Thorpe C."/>
            <person name="Mueller R.L."/>
            <person name="Sun C."/>
            <person name="Waterhouse R.M."/>
            <person name="Yan G."/>
            <person name="Tu Z.J."/>
            <person name="Fang X."/>
            <person name="James A.A."/>
        </authorList>
    </citation>
    <scope>NUCLEOTIDE SEQUENCE [LARGE SCALE GENOMIC DNA]</scope>
    <source>
        <strain evidence="3">Foshan</strain>
    </source>
</reference>
<name>A0ABM1XYY5_AEDAL</name>
<dbReference type="CDD" id="cd00403">
    <property type="entry name" value="Ribosomal_L1"/>
    <property type="match status" value="1"/>
</dbReference>
<dbReference type="RefSeq" id="XP_029726074.1">
    <property type="nucleotide sequence ID" value="XM_029870214.2"/>
</dbReference>
<feature type="region of interest" description="Disordered" evidence="1">
    <location>
        <begin position="88"/>
        <end position="127"/>
    </location>
</feature>
<feature type="compositionally biased region" description="Basic and acidic residues" evidence="1">
    <location>
        <begin position="110"/>
        <end position="127"/>
    </location>
</feature>
<reference evidence="2" key="2">
    <citation type="submission" date="2025-05" db="UniProtKB">
        <authorList>
            <consortium name="EnsemblMetazoa"/>
        </authorList>
    </citation>
    <scope>IDENTIFICATION</scope>
    <source>
        <strain evidence="2">Foshan</strain>
    </source>
</reference>
<dbReference type="SUPFAM" id="SSF56808">
    <property type="entry name" value="Ribosomal protein L1"/>
    <property type="match status" value="1"/>
</dbReference>
<dbReference type="InterPro" id="IPR016095">
    <property type="entry name" value="Ribosomal_uL1_3-a/b-sand"/>
</dbReference>
<accession>A0ABM1XYY5</accession>
<organism evidence="2 3">
    <name type="scientific">Aedes albopictus</name>
    <name type="common">Asian tiger mosquito</name>
    <name type="synonym">Stegomyia albopicta</name>
    <dbReference type="NCBI Taxonomy" id="7160"/>
    <lineage>
        <taxon>Eukaryota</taxon>
        <taxon>Metazoa</taxon>
        <taxon>Ecdysozoa</taxon>
        <taxon>Arthropoda</taxon>
        <taxon>Hexapoda</taxon>
        <taxon>Insecta</taxon>
        <taxon>Pterygota</taxon>
        <taxon>Neoptera</taxon>
        <taxon>Endopterygota</taxon>
        <taxon>Diptera</taxon>
        <taxon>Nematocera</taxon>
        <taxon>Culicoidea</taxon>
        <taxon>Culicidae</taxon>
        <taxon>Culicinae</taxon>
        <taxon>Aedini</taxon>
        <taxon>Aedes</taxon>
        <taxon>Stegomyia</taxon>
    </lineage>
</organism>
<dbReference type="Gene3D" id="3.40.50.790">
    <property type="match status" value="1"/>
</dbReference>
<dbReference type="InterPro" id="IPR028364">
    <property type="entry name" value="Ribosomal_uL1/biogenesis"/>
</dbReference>
<dbReference type="Gene3D" id="3.30.190.20">
    <property type="match status" value="1"/>
</dbReference>
<keyword evidence="3" id="KW-1185">Reference proteome</keyword>
<sequence length="480" mass="54910">MKIKASKKVKPVDAKLHQLKKSKTDIAKPKEKKTAGLVAAAVTPHTFAEKKVLAVKKKNKKGKVVEVGKTKPQPQVVTALQVVPQKKQPQLKSEKLGKQQKVAKNVDISSKSKADKPAKSEEQKENEVTEALVSRKTIKAALKACKKALDEGFEQKKNLFGEDLKYGLQIASVKIPNVPTRNCRVQLPNAIYKKGDDICLIVKDLERGRKQDHDETLNFWSDKLRELGIDFITQVIPFRQLKQDYREYEMKLKLVHRFDRFLVDARINGHVFSFLGNNFIRRCKNPTPVILEKDEKIVKSLNKALGRVTYKQTNAGRITEIQFATHKMPLDKAVENAEALLEAMKLQYPGGWQNIRTVYLKPMTDIQLTFPLYVSKEDPNLVPVPKVTGPRERFEKEMNEKLLEATRNKYKFQEGNLVRVAFEKRNQKKEKRAKKQPEEEQKNKQPVEEEQEAESGEEEMELDQASDTEQSDLGDSDDDN</sequence>
<feature type="compositionally biased region" description="Acidic residues" evidence="1">
    <location>
        <begin position="448"/>
        <end position="480"/>
    </location>
</feature>
<proteinExistence type="predicted"/>
<feature type="region of interest" description="Disordered" evidence="1">
    <location>
        <begin position="423"/>
        <end position="480"/>
    </location>
</feature>
<dbReference type="GeneID" id="109431947"/>
<evidence type="ECO:0008006" key="4">
    <source>
        <dbReference type="Google" id="ProtNLM"/>
    </source>
</evidence>
<dbReference type="InterPro" id="IPR023674">
    <property type="entry name" value="Ribosomal_uL1-like"/>
</dbReference>
<feature type="compositionally biased region" description="Basic and acidic residues" evidence="1">
    <location>
        <begin position="435"/>
        <end position="447"/>
    </location>
</feature>
<evidence type="ECO:0000313" key="3">
    <source>
        <dbReference type="Proteomes" id="UP000069940"/>
    </source>
</evidence>
<dbReference type="Proteomes" id="UP000069940">
    <property type="component" value="Unassembled WGS sequence"/>
</dbReference>
<protein>
    <recommendedName>
        <fullName evidence="4">Ribosomal l1 domain-containing protein</fullName>
    </recommendedName>
</protein>
<evidence type="ECO:0000256" key="1">
    <source>
        <dbReference type="SAM" id="MobiDB-lite"/>
    </source>
</evidence>
<evidence type="ECO:0000313" key="2">
    <source>
        <dbReference type="EnsemblMetazoa" id="AALFPA23_004133.P4939"/>
    </source>
</evidence>
<dbReference type="EnsemblMetazoa" id="AALFPA23_004133.R4939">
    <property type="protein sequence ID" value="AALFPA23_004133.P4939"/>
    <property type="gene ID" value="AALFPA23_004133"/>
</dbReference>